<comment type="caution">
    <text evidence="1">The sequence shown here is derived from an EMBL/GenBank/DDBJ whole genome shotgun (WGS) entry which is preliminary data.</text>
</comment>
<protein>
    <submittedName>
        <fullName evidence="1">Uncharacterized protein</fullName>
    </submittedName>
</protein>
<accession>A0A2C5WE86</accession>
<keyword evidence="2" id="KW-1185">Reference proteome</keyword>
<proteinExistence type="predicted"/>
<reference evidence="1 2" key="2">
    <citation type="journal article" date="2013" name="IMA Fungus">
        <title>IMA Genome-F 1: Ceratocystis fimbriata: Draft nuclear genome sequence for the plant pathogen, Ceratocystis fimbriata.</title>
        <authorList>
            <person name="Wilken P.M."/>
            <person name="Steenkamp E.T."/>
            <person name="Wingfield M.J."/>
            <person name="de Beer Z.W."/>
            <person name="Wingfield B.D."/>
        </authorList>
    </citation>
    <scope>NUCLEOTIDE SEQUENCE [LARGE SCALE GENOMIC DNA]</scope>
    <source>
        <strain evidence="1 2">CBS 114723</strain>
    </source>
</reference>
<organism evidence="1 2">
    <name type="scientific">Ceratocystis fimbriata CBS 114723</name>
    <dbReference type="NCBI Taxonomy" id="1035309"/>
    <lineage>
        <taxon>Eukaryota</taxon>
        <taxon>Fungi</taxon>
        <taxon>Dikarya</taxon>
        <taxon>Ascomycota</taxon>
        <taxon>Pezizomycotina</taxon>
        <taxon>Sordariomycetes</taxon>
        <taxon>Hypocreomycetidae</taxon>
        <taxon>Microascales</taxon>
        <taxon>Ceratocystidaceae</taxon>
        <taxon>Ceratocystis</taxon>
    </lineage>
</organism>
<evidence type="ECO:0000313" key="1">
    <source>
        <dbReference type="EMBL" id="PHH49248.1"/>
    </source>
</evidence>
<dbReference type="AlphaFoldDB" id="A0A2C5WE86"/>
<dbReference type="EMBL" id="APWK03000235">
    <property type="protein sequence ID" value="PHH49248.1"/>
    <property type="molecule type" value="Genomic_DNA"/>
</dbReference>
<gene>
    <name evidence="1" type="ORF">CFIMG_007860RA00001</name>
</gene>
<name>A0A2C5WE86_9PEZI</name>
<evidence type="ECO:0000313" key="2">
    <source>
        <dbReference type="Proteomes" id="UP000222788"/>
    </source>
</evidence>
<sequence>MAVHMPQCQICTTPSVPIYMRVLRYTVINAQPPLIRLYTYHPQSTNMAVSVKRENLDIQPRAA</sequence>
<dbReference type="Proteomes" id="UP000222788">
    <property type="component" value="Unassembled WGS sequence"/>
</dbReference>
<reference evidence="1 2" key="1">
    <citation type="journal article" date="2013" name="Fungal Biol.">
        <title>Analysis of microsatellite markers in the genome of the plant pathogen Ceratocystis fimbriata.</title>
        <authorList>
            <person name="Simpson M.C."/>
            <person name="Wilken P.M."/>
            <person name="Coetzee M.P."/>
            <person name="Wingfield M.J."/>
            <person name="Wingfield B.D."/>
        </authorList>
    </citation>
    <scope>NUCLEOTIDE SEQUENCE [LARGE SCALE GENOMIC DNA]</scope>
    <source>
        <strain evidence="1 2">CBS 114723</strain>
    </source>
</reference>